<comment type="catalytic activity">
    <reaction evidence="1">
        <text>3',3'-c-di-AMP + H2O = 5'-O-phosphonoadenylyl-(3'-&gt;5')-adenosine + H(+)</text>
        <dbReference type="Rhea" id="RHEA:54420"/>
        <dbReference type="ChEBI" id="CHEBI:15377"/>
        <dbReference type="ChEBI" id="CHEBI:15378"/>
        <dbReference type="ChEBI" id="CHEBI:71500"/>
        <dbReference type="ChEBI" id="CHEBI:138171"/>
    </reaction>
</comment>
<reference evidence="5 6" key="1">
    <citation type="journal article" date="2015" name="Biotechnol. Bioeng.">
        <title>Genome sequence and phenotypic characterization of Caulobacter segnis.</title>
        <authorList>
            <person name="Patel S."/>
            <person name="Fletcher B."/>
            <person name="Scott D.C."/>
            <person name="Ely B."/>
        </authorList>
    </citation>
    <scope>NUCLEOTIDE SEQUENCE [LARGE SCALE GENOMIC DNA]</scope>
    <source>
        <strain evidence="5 6">ERI-2</strain>
    </source>
</reference>
<protein>
    <recommendedName>
        <fullName evidence="1">Cyclic-di-AMP phosphodiesterase</fullName>
        <ecNumber evidence="1">3.1.4.-</ecNumber>
    </recommendedName>
</protein>
<dbReference type="Pfam" id="PF01368">
    <property type="entry name" value="DHH"/>
    <property type="match status" value="1"/>
</dbReference>
<dbReference type="GO" id="GO:0016787">
    <property type="term" value="F:hydrolase activity"/>
    <property type="evidence" value="ECO:0007669"/>
    <property type="project" value="UniProtKB-UniRule"/>
</dbReference>
<dbReference type="InterPro" id="IPR000160">
    <property type="entry name" value="GGDEF_dom"/>
</dbReference>
<evidence type="ECO:0000313" key="5">
    <source>
        <dbReference type="EMBL" id="OAA83080.1"/>
    </source>
</evidence>
<dbReference type="InterPro" id="IPR001667">
    <property type="entry name" value="DDH_dom"/>
</dbReference>
<dbReference type="GO" id="GO:0003676">
    <property type="term" value="F:nucleic acid binding"/>
    <property type="evidence" value="ECO:0007669"/>
    <property type="project" value="UniProtKB-UniRule"/>
</dbReference>
<evidence type="ECO:0000259" key="4">
    <source>
        <dbReference type="PROSITE" id="PS50887"/>
    </source>
</evidence>
<keyword evidence="1" id="KW-1003">Cell membrane</keyword>
<dbReference type="InterPro" id="IPR003156">
    <property type="entry name" value="DHHA1_dom"/>
</dbReference>
<dbReference type="PIRSF" id="PIRSF026583">
    <property type="entry name" value="YybT"/>
    <property type="match status" value="1"/>
</dbReference>
<dbReference type="PANTHER" id="PTHR47618">
    <property type="entry name" value="BIFUNCTIONAL OLIGORIBONUCLEASE AND PAP PHOSPHATASE NRNA"/>
    <property type="match status" value="1"/>
</dbReference>
<dbReference type="Gene3D" id="3.30.450.20">
    <property type="entry name" value="PAS domain"/>
    <property type="match status" value="1"/>
</dbReference>
<feature type="binding site" evidence="2">
    <location>
        <position position="428"/>
    </location>
    <ligand>
        <name>Mn(2+)</name>
        <dbReference type="ChEBI" id="CHEBI:29035"/>
        <label>2</label>
    </ligand>
</feature>
<dbReference type="Pfam" id="PF02272">
    <property type="entry name" value="DHHA1"/>
    <property type="match status" value="1"/>
</dbReference>
<dbReference type="Pfam" id="PF24898">
    <property type="entry name" value="GGDEF_GdpP"/>
    <property type="match status" value="1"/>
</dbReference>
<sequence length="661" mass="75084">MDNKYNYFIKGNKVYMVIIALLILILMAYGHRIVGIIAICLYAFLVIYNVKNTEYKKSKWKKFIEDFSSQLDIATRNTLVKLPFPLVIIKITGDVLWYNQNFSSILEGKDILGQNIKNVVRDFNVKQVANGRETIFRYIKIKDKYYDIYTNIVDTSENSKDKIILLYFYDVTKPFKIMNSVNANKDAVMLMEVDNFDDVVKPMEEDDRPLIIAEIERTINSYAQNLNAMIRKYESNKYVFCIQNKYIEKEMEKKFEILDTIREINMGNKLAVTLSIGIGRGGDTPLENEKYAVSAKELALGRGGDQAVVKNGDKLLFYGGKTKEIEKRTKVRARVIAQALVDIIKDSRNVFIIGHMKPDIDCLGSAVGIRSVVSLMNKECFIILDDSNESIKIILDKIKEEKEYDNVFIHSKNCEDKIDENSLLIIVDVHSEGHVQNMQLVKKFDRIVIIDHHRRTTDLIKNSLLSYIEPYASSTSELVTEMLPYMVEKPNIKPIEAEALLAGICVDTKNFYFKTGVRTFEAASFLRRLGADTIDIKKLFSYDFETYLKRAEIIKSAKINNGIAIAVCPPEMANLLLAAQAADELLNITGIQASFVFVKIKDEVFISARSLGDINVQIILEGLGGGGHMTMAGAKLESVTIDEAIEKLDEAINEYTKESEE</sequence>
<keyword evidence="1 3" id="KW-0472">Membrane</keyword>
<evidence type="ECO:0000256" key="2">
    <source>
        <dbReference type="PIRSR" id="PIRSR026583-50"/>
    </source>
</evidence>
<dbReference type="InterPro" id="IPR051319">
    <property type="entry name" value="Oligoribo/pAp-PDE_c-di-AMP_PDE"/>
</dbReference>
<dbReference type="GO" id="GO:0046872">
    <property type="term" value="F:metal ion binding"/>
    <property type="evidence" value="ECO:0007669"/>
    <property type="project" value="UniProtKB-KW"/>
</dbReference>
<dbReference type="PANTHER" id="PTHR47618:SF2">
    <property type="entry name" value="CYCLIC-DI-AMP PHOSPHODIESTERASE GDPP"/>
    <property type="match status" value="1"/>
</dbReference>
<dbReference type="OrthoDB" id="9759476at2"/>
<dbReference type="InterPro" id="IPR014528">
    <property type="entry name" value="GdpP/PdeA"/>
</dbReference>
<feature type="binding site" evidence="2">
    <location>
        <position position="428"/>
    </location>
    <ligand>
        <name>Mn(2+)</name>
        <dbReference type="ChEBI" id="CHEBI:29035"/>
        <label>1</label>
    </ligand>
</feature>
<comment type="caution">
    <text evidence="5">The sequence shown here is derived from an EMBL/GenBank/DDBJ whole genome shotgun (WGS) entry which is preliminary data.</text>
</comment>
<dbReference type="PATRIC" id="fig|1538.10.peg.3928"/>
<name>A0A168LFA7_9CLOT</name>
<feature type="binding site" evidence="2">
    <location>
        <position position="359"/>
    </location>
    <ligand>
        <name>Mn(2+)</name>
        <dbReference type="ChEBI" id="CHEBI:29035"/>
        <label>1</label>
    </ligand>
</feature>
<dbReference type="EC" id="3.1.4.-" evidence="1"/>
<comment type="subcellular location">
    <subcellularLocation>
        <location evidence="1">Cell membrane</location>
    </subcellularLocation>
</comment>
<comment type="cofactor">
    <cofactor evidence="2">
        <name>Mn(2+)</name>
        <dbReference type="ChEBI" id="CHEBI:29035"/>
    </cofactor>
    <text evidence="2">For phosphodiesterase activity, probably binds 2 Mn(2+) per subunit.</text>
</comment>
<keyword evidence="3" id="KW-1133">Transmembrane helix</keyword>
<keyword evidence="3" id="KW-0812">Transmembrane</keyword>
<comment type="function">
    <text evidence="1">Has phosphodiesterase (PDE) activity against cyclic-di-AMP (c-di-AMP).</text>
</comment>
<keyword evidence="1 5" id="KW-0378">Hydrolase</keyword>
<dbReference type="AlphaFoldDB" id="A0A168LFA7"/>
<dbReference type="FunFam" id="3.90.1640.10:FF:000002">
    <property type="entry name" value="Cyclic-di-AMP phosphodiesterase"/>
    <property type="match status" value="1"/>
</dbReference>
<dbReference type="Proteomes" id="UP000077407">
    <property type="component" value="Unassembled WGS sequence"/>
</dbReference>
<feature type="domain" description="GGDEF" evidence="4">
    <location>
        <begin position="184"/>
        <end position="320"/>
    </location>
</feature>
<dbReference type="PROSITE" id="PS50887">
    <property type="entry name" value="GGDEF"/>
    <property type="match status" value="1"/>
</dbReference>
<dbReference type="GO" id="GO:0106409">
    <property type="term" value="F:cyclic-di-AMP phosphodiesterase activity"/>
    <property type="evidence" value="ECO:0007669"/>
    <property type="project" value="RHEA"/>
</dbReference>
<dbReference type="RefSeq" id="WP_063557092.1">
    <property type="nucleotide sequence ID" value="NZ_LITT01000063.1"/>
</dbReference>
<gene>
    <name evidence="5" type="primary">nrnA_1</name>
    <name evidence="5" type="ORF">WY13_03857</name>
</gene>
<dbReference type="SUPFAM" id="SSF64182">
    <property type="entry name" value="DHH phosphoesterases"/>
    <property type="match status" value="1"/>
</dbReference>
<feature type="binding site" evidence="2">
    <location>
        <position position="507"/>
    </location>
    <ligand>
        <name>Mn(2+)</name>
        <dbReference type="ChEBI" id="CHEBI:29035"/>
        <label>2</label>
    </ligand>
</feature>
<organism evidence="5 6">
    <name type="scientific">Clostridium ljungdahlii</name>
    <dbReference type="NCBI Taxonomy" id="1538"/>
    <lineage>
        <taxon>Bacteria</taxon>
        <taxon>Bacillati</taxon>
        <taxon>Bacillota</taxon>
        <taxon>Clostridia</taxon>
        <taxon>Eubacteriales</taxon>
        <taxon>Clostridiaceae</taxon>
        <taxon>Clostridium</taxon>
    </lineage>
</organism>
<evidence type="ECO:0000256" key="1">
    <source>
        <dbReference type="PIRNR" id="PIRNR026583"/>
    </source>
</evidence>
<feature type="binding site" evidence="2">
    <location>
        <position position="361"/>
    </location>
    <ligand>
        <name>Mn(2+)</name>
        <dbReference type="ChEBI" id="CHEBI:29035"/>
        <label>2</label>
    </ligand>
</feature>
<comment type="similarity">
    <text evidence="1">Belongs to the GdpP/PdeA phosphodiesterase family.</text>
</comment>
<feature type="transmembrane region" description="Helical" evidence="3">
    <location>
        <begin position="33"/>
        <end position="50"/>
    </location>
</feature>
<dbReference type="EMBL" id="LITT01000063">
    <property type="protein sequence ID" value="OAA83080.1"/>
    <property type="molecule type" value="Genomic_DNA"/>
</dbReference>
<proteinExistence type="inferred from homology"/>
<dbReference type="GO" id="GO:0005886">
    <property type="term" value="C:plasma membrane"/>
    <property type="evidence" value="ECO:0007669"/>
    <property type="project" value="UniProtKB-SubCell"/>
</dbReference>
<feature type="transmembrane region" description="Helical" evidence="3">
    <location>
        <begin position="7"/>
        <end position="27"/>
    </location>
</feature>
<accession>A0A168LFA7</accession>
<dbReference type="InterPro" id="IPR038763">
    <property type="entry name" value="DHH_sf"/>
</dbReference>
<dbReference type="Gene3D" id="3.10.310.30">
    <property type="match status" value="1"/>
</dbReference>
<feature type="binding site" evidence="2">
    <location>
        <position position="355"/>
    </location>
    <ligand>
        <name>Mn(2+)</name>
        <dbReference type="ChEBI" id="CHEBI:29035"/>
        <label>1</label>
    </ligand>
</feature>
<evidence type="ECO:0000313" key="6">
    <source>
        <dbReference type="Proteomes" id="UP000077407"/>
    </source>
</evidence>
<evidence type="ECO:0000256" key="3">
    <source>
        <dbReference type="SAM" id="Phobius"/>
    </source>
</evidence>
<feature type="binding site" evidence="2">
    <location>
        <position position="452"/>
    </location>
    <ligand>
        <name>Mn(2+)</name>
        <dbReference type="ChEBI" id="CHEBI:29035"/>
        <label>2</label>
    </ligand>
</feature>
<keyword evidence="2" id="KW-0479">Metal-binding</keyword>
<dbReference type="Gene3D" id="3.90.1640.10">
    <property type="entry name" value="inorganic pyrophosphatase (n-terminal core)"/>
    <property type="match status" value="1"/>
</dbReference>
<keyword evidence="2" id="KW-0464">Manganese</keyword>